<dbReference type="GO" id="GO:0004497">
    <property type="term" value="F:monooxygenase activity"/>
    <property type="evidence" value="ECO:0007669"/>
    <property type="project" value="UniProtKB-KW"/>
</dbReference>
<evidence type="ECO:0000256" key="3">
    <source>
        <dbReference type="ARBA" id="ARBA00023002"/>
    </source>
</evidence>
<accession>A0A6N2L6F5</accession>
<dbReference type="AlphaFoldDB" id="A0A6N2L6F5"/>
<dbReference type="GO" id="GO:0046246">
    <property type="term" value="P:terpene biosynthetic process"/>
    <property type="evidence" value="ECO:0007669"/>
    <property type="project" value="TreeGrafter"/>
</dbReference>
<dbReference type="InterPro" id="IPR050651">
    <property type="entry name" value="Plant_Cytochrome_P450_Monoox"/>
</dbReference>
<keyword evidence="3" id="KW-0560">Oxidoreductase</keyword>
<name>A0A6N2L6F5_SALVM</name>
<feature type="transmembrane region" description="Helical" evidence="6">
    <location>
        <begin position="57"/>
        <end position="78"/>
    </location>
</feature>
<reference evidence="7" key="1">
    <citation type="submission" date="2019-03" db="EMBL/GenBank/DDBJ databases">
        <authorList>
            <person name="Mank J."/>
            <person name="Almeida P."/>
        </authorList>
    </citation>
    <scope>NUCLEOTIDE SEQUENCE</scope>
    <source>
        <strain evidence="7">78183</strain>
    </source>
</reference>
<evidence type="ECO:0000256" key="6">
    <source>
        <dbReference type="SAM" id="Phobius"/>
    </source>
</evidence>
<keyword evidence="5" id="KW-0503">Monooxygenase</keyword>
<organism evidence="7">
    <name type="scientific">Salix viminalis</name>
    <name type="common">Common osier</name>
    <name type="synonym">Basket willow</name>
    <dbReference type="NCBI Taxonomy" id="40686"/>
    <lineage>
        <taxon>Eukaryota</taxon>
        <taxon>Viridiplantae</taxon>
        <taxon>Streptophyta</taxon>
        <taxon>Embryophyta</taxon>
        <taxon>Tracheophyta</taxon>
        <taxon>Spermatophyta</taxon>
        <taxon>Magnoliopsida</taxon>
        <taxon>eudicotyledons</taxon>
        <taxon>Gunneridae</taxon>
        <taxon>Pentapetalae</taxon>
        <taxon>rosids</taxon>
        <taxon>fabids</taxon>
        <taxon>Malpighiales</taxon>
        <taxon>Salicaceae</taxon>
        <taxon>Saliceae</taxon>
        <taxon>Salix</taxon>
    </lineage>
</organism>
<keyword evidence="4" id="KW-0408">Iron</keyword>
<sequence>MTELLPNSRLEMLKHVRDMKTKLLLKDLHDISIKNGGYVVVEMKGKSWGDFKGLGDFFYLLGLFFISDVVPFHGWLDYVKGYLGKMKRTTMETDSLFSSWLNGSINKEEKDSIHVLLSNVVDGEIFYDDTDTAIKGTFLFNDFQQHILASKNCKANILLLKNVLHGPDGPGCQPIHWDGLSAHLPGWAAARELIGLAQRLEAFFRGRAGHKARPAKPTRGVN</sequence>
<dbReference type="PANTHER" id="PTHR47947">
    <property type="entry name" value="CYTOCHROME P450 82C3-RELATED"/>
    <property type="match status" value="1"/>
</dbReference>
<evidence type="ECO:0000313" key="7">
    <source>
        <dbReference type="EMBL" id="VFU36584.1"/>
    </source>
</evidence>
<keyword evidence="6" id="KW-0472">Membrane</keyword>
<evidence type="ECO:0000256" key="2">
    <source>
        <dbReference type="ARBA" id="ARBA00022723"/>
    </source>
</evidence>
<protein>
    <submittedName>
        <fullName evidence="7">Uncharacterized protein</fullName>
    </submittedName>
</protein>
<evidence type="ECO:0000256" key="4">
    <source>
        <dbReference type="ARBA" id="ARBA00023004"/>
    </source>
</evidence>
<evidence type="ECO:0000256" key="1">
    <source>
        <dbReference type="ARBA" id="ARBA00022617"/>
    </source>
</evidence>
<dbReference type="PANTHER" id="PTHR47947:SF8">
    <property type="entry name" value="CYTOCHROME P450 82C4-LIKE"/>
    <property type="match status" value="1"/>
</dbReference>
<keyword evidence="6" id="KW-1133">Transmembrane helix</keyword>
<dbReference type="GO" id="GO:0046872">
    <property type="term" value="F:metal ion binding"/>
    <property type="evidence" value="ECO:0007669"/>
    <property type="project" value="UniProtKB-KW"/>
</dbReference>
<keyword evidence="1" id="KW-0349">Heme</keyword>
<keyword evidence="6" id="KW-0812">Transmembrane</keyword>
<keyword evidence="2" id="KW-0479">Metal-binding</keyword>
<evidence type="ECO:0000256" key="5">
    <source>
        <dbReference type="ARBA" id="ARBA00023033"/>
    </source>
</evidence>
<dbReference type="EMBL" id="CAADRP010001114">
    <property type="protein sequence ID" value="VFU36584.1"/>
    <property type="molecule type" value="Genomic_DNA"/>
</dbReference>
<gene>
    <name evidence="7" type="ORF">SVIM_LOCUS185761</name>
</gene>
<proteinExistence type="predicted"/>